<reference evidence="4 5" key="2">
    <citation type="journal article" date="2023" name="MicrobiologyOpen">
        <title>Genomics of the tumorigenes clade of the family Rhizobiaceae and description of Rhizobium rhododendri sp. nov.</title>
        <authorList>
            <person name="Kuzmanovic N."/>
            <person name="diCenzo G.C."/>
            <person name="Bunk B."/>
            <person name="Sproeer C."/>
            <person name="Fruehling A."/>
            <person name="Neumann-Schaal M."/>
            <person name="Overmann J."/>
            <person name="Smalla K."/>
        </authorList>
    </citation>
    <scope>NUCLEOTIDE SEQUENCE [LARGE SCALE GENOMIC DNA]</scope>
    <source>
        <strain evidence="5">rho-6.2</strain>
        <plasmid evidence="4 5">unnamed1</plasmid>
    </source>
</reference>
<geneLocation type="plasmid" evidence="4 5">
    <name>unnamed1</name>
</geneLocation>
<keyword evidence="4" id="KW-0614">Plasmid</keyword>
<dbReference type="InterPro" id="IPR002639">
    <property type="entry name" value="UreF"/>
</dbReference>
<proteinExistence type="inferred from homology"/>
<protein>
    <recommendedName>
        <fullName evidence="3">Urease accessory protein UreF</fullName>
    </recommendedName>
</protein>
<dbReference type="HAMAP" id="MF_01385">
    <property type="entry name" value="UreF"/>
    <property type="match status" value="1"/>
</dbReference>
<name>A0ABY8IR52_9HYPH</name>
<dbReference type="PANTHER" id="PTHR33620:SF1">
    <property type="entry name" value="UREASE ACCESSORY PROTEIN F"/>
    <property type="match status" value="1"/>
</dbReference>
<evidence type="ECO:0000313" key="4">
    <source>
        <dbReference type="EMBL" id="WFS26001.1"/>
    </source>
</evidence>
<dbReference type="Proteomes" id="UP000318939">
    <property type="component" value="Plasmid unnamed1"/>
</dbReference>
<dbReference type="Gene3D" id="1.10.4190.10">
    <property type="entry name" value="Urease accessory protein UreF"/>
    <property type="match status" value="1"/>
</dbReference>
<evidence type="ECO:0000256" key="1">
    <source>
        <dbReference type="ARBA" id="ARBA00022988"/>
    </source>
</evidence>
<sequence>MFDTAQALTLMQYGDSAYPAGGFAFSWGLEGLAADNLLDGPADLDDLIEEHLARRWNSMDRPLLRRAFDAAIDVEALLDVDRYAEAATFSAQMRDGSRRAGRALLGVAARQRGPLSLSFRAQLTAGEGHGHLPVVQAIVYRDAGLDWAAAELLSGWTLVTGLVSAAVRLGSVGHIEGQLSLTSARVVLADLLAEPVDTSRQASSFTPLIDIAVSRGPSRHVRLFST</sequence>
<evidence type="ECO:0000313" key="5">
    <source>
        <dbReference type="Proteomes" id="UP000318939"/>
    </source>
</evidence>
<dbReference type="EMBL" id="CP117268">
    <property type="protein sequence ID" value="WFS26001.1"/>
    <property type="molecule type" value="Genomic_DNA"/>
</dbReference>
<dbReference type="InterPro" id="IPR038277">
    <property type="entry name" value="UreF_sf"/>
</dbReference>
<evidence type="ECO:0000256" key="3">
    <source>
        <dbReference type="HAMAP-Rule" id="MF_01385"/>
    </source>
</evidence>
<reference evidence="4 5" key="1">
    <citation type="journal article" date="2019" name="Phytopathology">
        <title>A Novel Group of Rhizobium tumorigenes-Like Agrobacteria Associated with Crown Gall Disease of Rhododendron and Blueberry.</title>
        <authorList>
            <person name="Kuzmanovic N."/>
            <person name="Behrens P."/>
            <person name="Idczak E."/>
            <person name="Wagner S."/>
            <person name="Gotz M."/>
            <person name="Sproer C."/>
            <person name="Bunk B."/>
            <person name="Overmann J."/>
            <person name="Smalla K."/>
        </authorList>
    </citation>
    <scope>NUCLEOTIDE SEQUENCE [LARGE SCALE GENOMIC DNA]</scope>
    <source>
        <strain evidence="5">rho-6.2</strain>
    </source>
</reference>
<dbReference type="PIRSF" id="PIRSF009467">
    <property type="entry name" value="Ureas_acces_UreF"/>
    <property type="match status" value="1"/>
</dbReference>
<dbReference type="PANTHER" id="PTHR33620">
    <property type="entry name" value="UREASE ACCESSORY PROTEIN F"/>
    <property type="match status" value="1"/>
</dbReference>
<keyword evidence="5" id="KW-1185">Reference proteome</keyword>
<comment type="subunit">
    <text evidence="3">UreD, UreF and UreG form a complex that acts as a GTP-hydrolysis-dependent molecular chaperone, activating the urease apoprotein by helping to assemble the nickel containing metallocenter of UreC. The UreE protein probably delivers the nickel.</text>
</comment>
<organism evidence="4 5">
    <name type="scientific">Rhizobium rhododendri</name>
    <dbReference type="NCBI Taxonomy" id="2506430"/>
    <lineage>
        <taxon>Bacteria</taxon>
        <taxon>Pseudomonadati</taxon>
        <taxon>Pseudomonadota</taxon>
        <taxon>Alphaproteobacteria</taxon>
        <taxon>Hyphomicrobiales</taxon>
        <taxon>Rhizobiaceae</taxon>
        <taxon>Rhizobium/Agrobacterium group</taxon>
        <taxon>Rhizobium</taxon>
    </lineage>
</organism>
<keyword evidence="3" id="KW-0963">Cytoplasm</keyword>
<gene>
    <name evidence="3" type="primary">ureF</name>
    <name evidence="4" type="ORF">PR018_21050</name>
</gene>
<comment type="function">
    <text evidence="3">Required for maturation of urease via the functional incorporation of the urease nickel metallocenter.</text>
</comment>
<comment type="similarity">
    <text evidence="3">Belongs to the UreF family.</text>
</comment>
<keyword evidence="2 3" id="KW-0143">Chaperone</keyword>
<dbReference type="Pfam" id="PF01730">
    <property type="entry name" value="UreF"/>
    <property type="match status" value="1"/>
</dbReference>
<dbReference type="RefSeq" id="WP_142831225.1">
    <property type="nucleotide sequence ID" value="NZ_CP117268.1"/>
</dbReference>
<accession>A0ABY8IR52</accession>
<comment type="subcellular location">
    <subcellularLocation>
        <location evidence="3">Cytoplasm</location>
    </subcellularLocation>
</comment>
<keyword evidence="1 3" id="KW-0996">Nickel insertion</keyword>
<evidence type="ECO:0000256" key="2">
    <source>
        <dbReference type="ARBA" id="ARBA00023186"/>
    </source>
</evidence>